<accession>A0A067SGN4</accession>
<sequence>MAADHFLAPLKLRPSETPILACVLVSLASSWYCKPQICTPTPLANGSMYTVTKKRMDCGDHTVTLVFWVFRRVLGQTEGYYVLDGLAVMESDIP</sequence>
<name>A0A067SGN4_GALM3</name>
<dbReference type="AlphaFoldDB" id="A0A067SGN4"/>
<dbReference type="EMBL" id="KL142399">
    <property type="protein sequence ID" value="KDR70056.1"/>
    <property type="molecule type" value="Genomic_DNA"/>
</dbReference>
<evidence type="ECO:0000313" key="1">
    <source>
        <dbReference type="EMBL" id="KDR70056.1"/>
    </source>
</evidence>
<keyword evidence="2" id="KW-1185">Reference proteome</keyword>
<gene>
    <name evidence="1" type="ORF">GALMADRAFT_903587</name>
</gene>
<evidence type="ECO:0000313" key="2">
    <source>
        <dbReference type="Proteomes" id="UP000027222"/>
    </source>
</evidence>
<protein>
    <submittedName>
        <fullName evidence="1">Uncharacterized protein</fullName>
    </submittedName>
</protein>
<reference evidence="2" key="1">
    <citation type="journal article" date="2014" name="Proc. Natl. Acad. Sci. U.S.A.">
        <title>Extensive sampling of basidiomycete genomes demonstrates inadequacy of the white-rot/brown-rot paradigm for wood decay fungi.</title>
        <authorList>
            <person name="Riley R."/>
            <person name="Salamov A.A."/>
            <person name="Brown D.W."/>
            <person name="Nagy L.G."/>
            <person name="Floudas D."/>
            <person name="Held B.W."/>
            <person name="Levasseur A."/>
            <person name="Lombard V."/>
            <person name="Morin E."/>
            <person name="Otillar R."/>
            <person name="Lindquist E.A."/>
            <person name="Sun H."/>
            <person name="LaButti K.M."/>
            <person name="Schmutz J."/>
            <person name="Jabbour D."/>
            <person name="Luo H."/>
            <person name="Baker S.E."/>
            <person name="Pisabarro A.G."/>
            <person name="Walton J.D."/>
            <person name="Blanchette R.A."/>
            <person name="Henrissat B."/>
            <person name="Martin F."/>
            <person name="Cullen D."/>
            <person name="Hibbett D.S."/>
            <person name="Grigoriev I.V."/>
        </authorList>
    </citation>
    <scope>NUCLEOTIDE SEQUENCE [LARGE SCALE GENOMIC DNA]</scope>
    <source>
        <strain evidence="2">CBS 339.88</strain>
    </source>
</reference>
<proteinExistence type="predicted"/>
<dbReference type="HOGENOM" id="CLU_2386314_0_0_1"/>
<dbReference type="Proteomes" id="UP000027222">
    <property type="component" value="Unassembled WGS sequence"/>
</dbReference>
<organism evidence="1 2">
    <name type="scientific">Galerina marginata (strain CBS 339.88)</name>
    <dbReference type="NCBI Taxonomy" id="685588"/>
    <lineage>
        <taxon>Eukaryota</taxon>
        <taxon>Fungi</taxon>
        <taxon>Dikarya</taxon>
        <taxon>Basidiomycota</taxon>
        <taxon>Agaricomycotina</taxon>
        <taxon>Agaricomycetes</taxon>
        <taxon>Agaricomycetidae</taxon>
        <taxon>Agaricales</taxon>
        <taxon>Agaricineae</taxon>
        <taxon>Strophariaceae</taxon>
        <taxon>Galerina</taxon>
    </lineage>
</organism>